<evidence type="ECO:0000313" key="2">
    <source>
        <dbReference type="EMBL" id="EFO98720.1"/>
    </source>
</evidence>
<feature type="region of interest" description="Disordered" evidence="1">
    <location>
        <begin position="1"/>
        <end position="23"/>
    </location>
</feature>
<protein>
    <submittedName>
        <fullName evidence="2">Uncharacterized protein</fullName>
    </submittedName>
</protein>
<accession>E3NI21</accession>
<dbReference type="InParanoid" id="E3NI21"/>
<name>E3NI21_CAERE</name>
<dbReference type="Proteomes" id="UP000008281">
    <property type="component" value="Unassembled WGS sequence"/>
</dbReference>
<dbReference type="EMBL" id="DS268691">
    <property type="protein sequence ID" value="EFO98720.1"/>
    <property type="molecule type" value="Genomic_DNA"/>
</dbReference>
<organism evidence="3">
    <name type="scientific">Caenorhabditis remanei</name>
    <name type="common">Caenorhabditis vulgaris</name>
    <dbReference type="NCBI Taxonomy" id="31234"/>
    <lineage>
        <taxon>Eukaryota</taxon>
        <taxon>Metazoa</taxon>
        <taxon>Ecdysozoa</taxon>
        <taxon>Nematoda</taxon>
        <taxon>Chromadorea</taxon>
        <taxon>Rhabditida</taxon>
        <taxon>Rhabditina</taxon>
        <taxon>Rhabditomorpha</taxon>
        <taxon>Rhabditoidea</taxon>
        <taxon>Rhabditidae</taxon>
        <taxon>Peloderinae</taxon>
        <taxon>Caenorhabditis</taxon>
    </lineage>
</organism>
<sequence length="69" mass="7843">MSSPLSNIKTESRPIWEQPPPPNIVLPELPPEDPSRQMTLIEYLMLASAPEIARLIVGHPNSFSFERIY</sequence>
<proteinExistence type="predicted"/>
<reference evidence="2" key="1">
    <citation type="submission" date="2007-07" db="EMBL/GenBank/DDBJ databases">
        <title>PCAP assembly of the Caenorhabditis remanei genome.</title>
        <authorList>
            <consortium name="The Caenorhabditis remanei Sequencing Consortium"/>
            <person name="Wilson R.K."/>
        </authorList>
    </citation>
    <scope>NUCLEOTIDE SEQUENCE [LARGE SCALE GENOMIC DNA]</scope>
    <source>
        <strain evidence="2">PB4641</strain>
    </source>
</reference>
<evidence type="ECO:0000256" key="1">
    <source>
        <dbReference type="SAM" id="MobiDB-lite"/>
    </source>
</evidence>
<evidence type="ECO:0000313" key="3">
    <source>
        <dbReference type="Proteomes" id="UP000008281"/>
    </source>
</evidence>
<dbReference type="AlphaFoldDB" id="E3NI21"/>
<keyword evidence="3" id="KW-1185">Reference proteome</keyword>
<dbReference type="HOGENOM" id="CLU_204141_0_0_1"/>
<gene>
    <name evidence="2" type="ORF">CRE_27899</name>
</gene>